<feature type="domain" description="Serpin" evidence="5">
    <location>
        <begin position="34"/>
        <end position="384"/>
    </location>
</feature>
<dbReference type="Pfam" id="PF00079">
    <property type="entry name" value="Serpin"/>
    <property type="match status" value="1"/>
</dbReference>
<protein>
    <recommendedName>
        <fullName evidence="5">Serpin domain-containing protein</fullName>
    </recommendedName>
</protein>
<dbReference type="EnsemblMetazoa" id="AATE021800-RA">
    <property type="protein sequence ID" value="AATE021800-PA.1"/>
    <property type="gene ID" value="AATE021800"/>
</dbReference>
<evidence type="ECO:0000256" key="2">
    <source>
        <dbReference type="ARBA" id="ARBA00022690"/>
    </source>
</evidence>
<sequence length="391" mass="44273">MACFVLLNNCVAIDVPPDPLADDTVVSVNRKFTLEYFKASYDWKTNYVASPYHVRLALSMFYPIAGAAVQEDFCVAFTLPEDSKDVIEQQCRLSKEINDGRHVKALSFVLVEETKTLSDDFERLFLRTYDTTVEAVDLTDDIPSAAAVNSFYRIAQTEIDDFICEGDVFSLEPCFTLMLFSGVSILTPLCLRFNPTDTKMDVFRFINAPEQRVPMMRATTSVPFCLHNDLKCSAVDIPFCEGSGLSLLLLLPNEGTELREVVTNLTEAHLKQMEEFLRPTITTIVLPKFFVREKTEPKPVLTKLGYGGVFEIKDLRVFREASRAHLNGFFQHCYISIDENGNGTLPVEAESSSNATFHANRPFMFFVRRLADGQVFQIGHFSKYIDPDEQF</sequence>
<dbReference type="InterPro" id="IPR042178">
    <property type="entry name" value="Serpin_sf_1"/>
</dbReference>
<accession>A0A240PNY8</accession>
<dbReference type="SUPFAM" id="SSF56574">
    <property type="entry name" value="Serpins"/>
    <property type="match status" value="1"/>
</dbReference>
<dbReference type="InterPro" id="IPR036186">
    <property type="entry name" value="Serpin_sf"/>
</dbReference>
<dbReference type="Gene3D" id="3.30.497.10">
    <property type="entry name" value="Antithrombin, subunit I, domain 2"/>
    <property type="match status" value="2"/>
</dbReference>
<comment type="similarity">
    <text evidence="1 4">Belongs to the serpin family.</text>
</comment>
<evidence type="ECO:0000259" key="5">
    <source>
        <dbReference type="SMART" id="SM00093"/>
    </source>
</evidence>
<dbReference type="InterPro" id="IPR000215">
    <property type="entry name" value="Serpin_fam"/>
</dbReference>
<dbReference type="GO" id="GO:0005615">
    <property type="term" value="C:extracellular space"/>
    <property type="evidence" value="ECO:0007669"/>
    <property type="project" value="InterPro"/>
</dbReference>
<dbReference type="PANTHER" id="PTHR11461">
    <property type="entry name" value="SERINE PROTEASE INHIBITOR, SERPIN"/>
    <property type="match status" value="1"/>
</dbReference>
<dbReference type="PANTHER" id="PTHR11461:SF211">
    <property type="entry name" value="GH10112P-RELATED"/>
    <property type="match status" value="1"/>
</dbReference>
<proteinExistence type="inferred from homology"/>
<dbReference type="VEuPathDB" id="VectorBase:AATE021800"/>
<evidence type="ECO:0000256" key="4">
    <source>
        <dbReference type="RuleBase" id="RU000411"/>
    </source>
</evidence>
<evidence type="ECO:0000313" key="6">
    <source>
        <dbReference type="EnsemblMetazoa" id="AATE021800-PA.1"/>
    </source>
</evidence>
<organism evidence="6">
    <name type="scientific">Anopheles atroparvus</name>
    <name type="common">European mosquito</name>
    <dbReference type="NCBI Taxonomy" id="41427"/>
    <lineage>
        <taxon>Eukaryota</taxon>
        <taxon>Metazoa</taxon>
        <taxon>Ecdysozoa</taxon>
        <taxon>Arthropoda</taxon>
        <taxon>Hexapoda</taxon>
        <taxon>Insecta</taxon>
        <taxon>Pterygota</taxon>
        <taxon>Neoptera</taxon>
        <taxon>Endopterygota</taxon>
        <taxon>Diptera</taxon>
        <taxon>Nematocera</taxon>
        <taxon>Culicoidea</taxon>
        <taxon>Culicidae</taxon>
        <taxon>Anophelinae</taxon>
        <taxon>Anopheles</taxon>
    </lineage>
</organism>
<dbReference type="InterPro" id="IPR023796">
    <property type="entry name" value="Serpin_dom"/>
</dbReference>
<name>A0A240PNY8_ANOAO</name>
<dbReference type="SMART" id="SM00093">
    <property type="entry name" value="SERPIN"/>
    <property type="match status" value="1"/>
</dbReference>
<dbReference type="GO" id="GO:0004867">
    <property type="term" value="F:serine-type endopeptidase inhibitor activity"/>
    <property type="evidence" value="ECO:0007669"/>
    <property type="project" value="UniProtKB-KW"/>
</dbReference>
<keyword evidence="2" id="KW-0646">Protease inhibitor</keyword>
<dbReference type="STRING" id="41427.A0A240PNY8"/>
<evidence type="ECO:0000256" key="3">
    <source>
        <dbReference type="ARBA" id="ARBA00022900"/>
    </source>
</evidence>
<dbReference type="AlphaFoldDB" id="A0A240PNY8"/>
<reference evidence="6" key="1">
    <citation type="submission" date="2022-08" db="UniProtKB">
        <authorList>
            <consortium name="EnsemblMetazoa"/>
        </authorList>
    </citation>
    <scope>IDENTIFICATION</scope>
    <source>
        <strain evidence="6">EBRO</strain>
    </source>
</reference>
<evidence type="ECO:0000256" key="1">
    <source>
        <dbReference type="ARBA" id="ARBA00009500"/>
    </source>
</evidence>
<keyword evidence="3" id="KW-0722">Serine protease inhibitor</keyword>